<gene>
    <name evidence="3" type="ORF">HG543_18265</name>
</gene>
<evidence type="ECO:0000313" key="3">
    <source>
        <dbReference type="EMBL" id="NMO16791.1"/>
    </source>
</evidence>
<protein>
    <submittedName>
        <fullName evidence="3">Flavodoxin family protein</fullName>
    </submittedName>
</protein>
<dbReference type="EMBL" id="JABBJJ010000078">
    <property type="protein sequence ID" value="NMO16791.1"/>
    <property type="molecule type" value="Genomic_DNA"/>
</dbReference>
<evidence type="ECO:0000256" key="1">
    <source>
        <dbReference type="ARBA" id="ARBA00001917"/>
    </source>
</evidence>
<dbReference type="PANTHER" id="PTHR30546:SF23">
    <property type="entry name" value="FLAVOPROTEIN-LIKE PROTEIN YCP4-RELATED"/>
    <property type="match status" value="1"/>
</dbReference>
<dbReference type="PROSITE" id="PS50902">
    <property type="entry name" value="FLAVODOXIN_LIKE"/>
    <property type="match status" value="1"/>
</dbReference>
<dbReference type="InterPro" id="IPR008254">
    <property type="entry name" value="Flavodoxin/NO_synth"/>
</dbReference>
<organism evidence="3 4">
    <name type="scientific">Pyxidicoccus fallax</name>
    <dbReference type="NCBI Taxonomy" id="394095"/>
    <lineage>
        <taxon>Bacteria</taxon>
        <taxon>Pseudomonadati</taxon>
        <taxon>Myxococcota</taxon>
        <taxon>Myxococcia</taxon>
        <taxon>Myxococcales</taxon>
        <taxon>Cystobacterineae</taxon>
        <taxon>Myxococcaceae</taxon>
        <taxon>Pyxidicoccus</taxon>
    </lineage>
</organism>
<keyword evidence="4" id="KW-1185">Reference proteome</keyword>
<dbReference type="PROSITE" id="PS00201">
    <property type="entry name" value="FLAVODOXIN"/>
    <property type="match status" value="1"/>
</dbReference>
<dbReference type="GO" id="GO:0009055">
    <property type="term" value="F:electron transfer activity"/>
    <property type="evidence" value="ECO:0007669"/>
    <property type="project" value="InterPro"/>
</dbReference>
<reference evidence="3 4" key="1">
    <citation type="submission" date="2020-04" db="EMBL/GenBank/DDBJ databases">
        <title>Draft genome of Pyxidicoccus fallax type strain.</title>
        <authorList>
            <person name="Whitworth D.E."/>
        </authorList>
    </citation>
    <scope>NUCLEOTIDE SEQUENCE [LARGE SCALE GENOMIC DNA]</scope>
    <source>
        <strain evidence="3 4">DSM 14698</strain>
    </source>
</reference>
<dbReference type="Pfam" id="PF03358">
    <property type="entry name" value="FMN_red"/>
    <property type="match status" value="1"/>
</dbReference>
<feature type="domain" description="Flavodoxin-like" evidence="2">
    <location>
        <begin position="10"/>
        <end position="158"/>
    </location>
</feature>
<dbReference type="AlphaFoldDB" id="A0A848LHK8"/>
<evidence type="ECO:0000313" key="4">
    <source>
        <dbReference type="Proteomes" id="UP000518300"/>
    </source>
</evidence>
<comment type="cofactor">
    <cofactor evidence="1">
        <name>FMN</name>
        <dbReference type="ChEBI" id="CHEBI:58210"/>
    </cofactor>
</comment>
<dbReference type="Proteomes" id="UP000518300">
    <property type="component" value="Unassembled WGS sequence"/>
</dbReference>
<name>A0A848LHK8_9BACT</name>
<accession>A0A848LHK8</accession>
<dbReference type="GO" id="GO:0003955">
    <property type="term" value="F:NAD(P)H dehydrogenase (quinone) activity"/>
    <property type="evidence" value="ECO:0007669"/>
    <property type="project" value="TreeGrafter"/>
</dbReference>
<dbReference type="RefSeq" id="WP_169346075.1">
    <property type="nucleotide sequence ID" value="NZ_JABBJJ010000078.1"/>
</dbReference>
<dbReference type="GO" id="GO:0016020">
    <property type="term" value="C:membrane"/>
    <property type="evidence" value="ECO:0007669"/>
    <property type="project" value="TreeGrafter"/>
</dbReference>
<sequence>MTTQKPAARVAVIYHSGYGHTRVQAEAVHRGAAAIKGVQATLFDVSEVAQHWDALDAADAIILGSPTYLASVSAPFKAFMDSTSSRWAEQRWRGKLAAGFTNSAGMNGDKLHTLTTLTLFAMQHGMVWVGLGLLPGNHTSRGSPEDLNRLASFVGAMAQSHADLGSESAPPDSDRRTAEHLGRRVALAALSWTPSPQFA</sequence>
<evidence type="ECO:0000259" key="2">
    <source>
        <dbReference type="PROSITE" id="PS50902"/>
    </source>
</evidence>
<dbReference type="InterPro" id="IPR001226">
    <property type="entry name" value="Flavodoxin_CS"/>
</dbReference>
<proteinExistence type="predicted"/>
<comment type="caution">
    <text evidence="3">The sequence shown here is derived from an EMBL/GenBank/DDBJ whole genome shotgun (WGS) entry which is preliminary data.</text>
</comment>
<dbReference type="InterPro" id="IPR005025">
    <property type="entry name" value="FMN_Rdtase-like_dom"/>
</dbReference>
<dbReference type="GO" id="GO:0010181">
    <property type="term" value="F:FMN binding"/>
    <property type="evidence" value="ECO:0007669"/>
    <property type="project" value="InterPro"/>
</dbReference>
<dbReference type="Gene3D" id="3.40.50.360">
    <property type="match status" value="1"/>
</dbReference>
<dbReference type="SUPFAM" id="SSF52218">
    <property type="entry name" value="Flavoproteins"/>
    <property type="match status" value="1"/>
</dbReference>
<dbReference type="PANTHER" id="PTHR30546">
    <property type="entry name" value="FLAVODOXIN-RELATED PROTEIN WRBA-RELATED"/>
    <property type="match status" value="1"/>
</dbReference>
<dbReference type="InterPro" id="IPR029039">
    <property type="entry name" value="Flavoprotein-like_sf"/>
</dbReference>